<dbReference type="InterPro" id="IPR005119">
    <property type="entry name" value="LysR_subst-bd"/>
</dbReference>
<dbReference type="SUPFAM" id="SSF46785">
    <property type="entry name" value="Winged helix' DNA-binding domain"/>
    <property type="match status" value="1"/>
</dbReference>
<name>A0A239SYX5_9STRE</name>
<reference evidence="6 7" key="1">
    <citation type="submission" date="2017-06" db="EMBL/GenBank/DDBJ databases">
        <authorList>
            <consortium name="Pathogen Informatics"/>
        </authorList>
    </citation>
    <scope>NUCLEOTIDE SEQUENCE [LARGE SCALE GENOMIC DNA]</scope>
    <source>
        <strain evidence="6 7">NCTC13788</strain>
    </source>
</reference>
<evidence type="ECO:0000256" key="4">
    <source>
        <dbReference type="ARBA" id="ARBA00023163"/>
    </source>
</evidence>
<dbReference type="KEGG" id="smen:SAMEA4412692_1617"/>
<dbReference type="GO" id="GO:0003677">
    <property type="term" value="F:DNA binding"/>
    <property type="evidence" value="ECO:0007669"/>
    <property type="project" value="UniProtKB-KW"/>
</dbReference>
<evidence type="ECO:0000313" key="7">
    <source>
        <dbReference type="Proteomes" id="UP000215185"/>
    </source>
</evidence>
<dbReference type="PROSITE" id="PS50931">
    <property type="entry name" value="HTH_LYSR"/>
    <property type="match status" value="1"/>
</dbReference>
<keyword evidence="3" id="KW-0238">DNA-binding</keyword>
<dbReference type="PANTHER" id="PTHR30419">
    <property type="entry name" value="HTH-TYPE TRANSCRIPTIONAL REGULATOR YBHD"/>
    <property type="match status" value="1"/>
</dbReference>
<keyword evidence="7" id="KW-1185">Reference proteome</keyword>
<keyword evidence="2" id="KW-0805">Transcription regulation</keyword>
<dbReference type="CDD" id="cd05466">
    <property type="entry name" value="PBP2_LTTR_substrate"/>
    <property type="match status" value="1"/>
</dbReference>
<dbReference type="eggNOG" id="COG0583">
    <property type="taxonomic scope" value="Bacteria"/>
</dbReference>
<feature type="domain" description="HTH lysR-type" evidence="5">
    <location>
        <begin position="2"/>
        <end position="59"/>
    </location>
</feature>
<evidence type="ECO:0000256" key="1">
    <source>
        <dbReference type="ARBA" id="ARBA00009437"/>
    </source>
</evidence>
<evidence type="ECO:0000256" key="3">
    <source>
        <dbReference type="ARBA" id="ARBA00023125"/>
    </source>
</evidence>
<dbReference type="AlphaFoldDB" id="A0A239SYX5"/>
<proteinExistence type="inferred from homology"/>
<dbReference type="PANTHER" id="PTHR30419:SF8">
    <property type="entry name" value="NITROGEN ASSIMILATION TRANSCRIPTIONAL ACTIVATOR-RELATED"/>
    <property type="match status" value="1"/>
</dbReference>
<protein>
    <submittedName>
        <fullName evidence="6">LysR family transcriptional regulator</fullName>
    </submittedName>
</protein>
<comment type="similarity">
    <text evidence="1">Belongs to the LysR transcriptional regulatory family.</text>
</comment>
<dbReference type="PRINTS" id="PR00039">
    <property type="entry name" value="HTHLYSR"/>
</dbReference>
<evidence type="ECO:0000313" key="6">
    <source>
        <dbReference type="EMBL" id="SNU89773.1"/>
    </source>
</evidence>
<dbReference type="GO" id="GO:0005829">
    <property type="term" value="C:cytosol"/>
    <property type="evidence" value="ECO:0007669"/>
    <property type="project" value="TreeGrafter"/>
</dbReference>
<dbReference type="Gene3D" id="3.40.190.290">
    <property type="match status" value="1"/>
</dbReference>
<dbReference type="Gene3D" id="1.10.10.10">
    <property type="entry name" value="Winged helix-like DNA-binding domain superfamily/Winged helix DNA-binding domain"/>
    <property type="match status" value="1"/>
</dbReference>
<dbReference type="STRING" id="1123308.GCA_000380085_01127"/>
<dbReference type="SUPFAM" id="SSF53850">
    <property type="entry name" value="Periplasmic binding protein-like II"/>
    <property type="match status" value="1"/>
</dbReference>
<accession>A0A239SYX5</accession>
<dbReference type="InterPro" id="IPR036390">
    <property type="entry name" value="WH_DNA-bd_sf"/>
</dbReference>
<dbReference type="Proteomes" id="UP000215185">
    <property type="component" value="Chromosome 1"/>
</dbReference>
<dbReference type="FunFam" id="1.10.10.10:FF:000001">
    <property type="entry name" value="LysR family transcriptional regulator"/>
    <property type="match status" value="1"/>
</dbReference>
<sequence>MIETRLFHYFLAIARERNITRAAEQLFVTQSTLSKQMQDLEKQLGKQLFIRGKRQITLTEEGEFFRSKAQEILQLVEQTEIALSGEEEILAGDIYIAAAEVPSMAKIVQTLKSIQDAHPNLRYHIISGDAEQALNQIRSGVVDIGLLLNPPLFEDLDYQELPFSHTFGLILPKEHPLAQKKAIHPEDLVDLPLITSQQFLKEPARIQHFGHLIERLNVVASYNLLYNAIFMVKAELGLLMALEDMVELKDTTLVFRPFDPAIDNQLYMVSKKHKHPSLGVKLVMQELRELTNDCK</sequence>
<dbReference type="Pfam" id="PF03466">
    <property type="entry name" value="LysR_substrate"/>
    <property type="match status" value="1"/>
</dbReference>
<dbReference type="EMBL" id="LT906439">
    <property type="protein sequence ID" value="SNU89773.1"/>
    <property type="molecule type" value="Genomic_DNA"/>
</dbReference>
<dbReference type="InterPro" id="IPR036388">
    <property type="entry name" value="WH-like_DNA-bd_sf"/>
</dbReference>
<gene>
    <name evidence="6" type="primary">hcaR_2</name>
    <name evidence="6" type="ORF">SAMEA4412692_01617</name>
</gene>
<keyword evidence="4" id="KW-0804">Transcription</keyword>
<dbReference type="Pfam" id="PF00126">
    <property type="entry name" value="HTH_1"/>
    <property type="match status" value="1"/>
</dbReference>
<organism evidence="6 7">
    <name type="scientific">Streptococcus merionis</name>
    <dbReference type="NCBI Taxonomy" id="400065"/>
    <lineage>
        <taxon>Bacteria</taxon>
        <taxon>Bacillati</taxon>
        <taxon>Bacillota</taxon>
        <taxon>Bacilli</taxon>
        <taxon>Lactobacillales</taxon>
        <taxon>Streptococcaceae</taxon>
        <taxon>Streptococcus</taxon>
    </lineage>
</organism>
<dbReference type="GO" id="GO:0003700">
    <property type="term" value="F:DNA-binding transcription factor activity"/>
    <property type="evidence" value="ECO:0007669"/>
    <property type="project" value="InterPro"/>
</dbReference>
<dbReference type="InterPro" id="IPR050950">
    <property type="entry name" value="HTH-type_LysR_regulators"/>
</dbReference>
<evidence type="ECO:0000259" key="5">
    <source>
        <dbReference type="PROSITE" id="PS50931"/>
    </source>
</evidence>
<dbReference type="InterPro" id="IPR000847">
    <property type="entry name" value="LysR_HTH_N"/>
</dbReference>
<evidence type="ECO:0000256" key="2">
    <source>
        <dbReference type="ARBA" id="ARBA00023015"/>
    </source>
</evidence>
<dbReference type="OrthoDB" id="9803735at2"/>
<dbReference type="RefSeq" id="WP_018373698.1">
    <property type="nucleotide sequence ID" value="NZ_LT906439.1"/>
</dbReference>